<name>A0AC58K7I4_CASCN</name>
<evidence type="ECO:0000313" key="1">
    <source>
        <dbReference type="Proteomes" id="UP001732720"/>
    </source>
</evidence>
<sequence length="71" mass="8190">MSSPQFPAFLWDKGILTTTISDPAYLVQVLFFFVLLMTLVTLLILVRKVNKTKQEQRTRGHTAGMKIYVSW</sequence>
<keyword evidence="1" id="KW-1185">Reference proteome</keyword>
<gene>
    <name evidence="2" type="primary">Smim42</name>
</gene>
<dbReference type="RefSeq" id="XP_073900894.1">
    <property type="nucleotide sequence ID" value="XM_074044793.1"/>
</dbReference>
<reference evidence="2" key="1">
    <citation type="submission" date="2025-08" db="UniProtKB">
        <authorList>
            <consortium name="RefSeq"/>
        </authorList>
    </citation>
    <scope>IDENTIFICATION</scope>
</reference>
<accession>A0AC58K7I4</accession>
<evidence type="ECO:0000313" key="2">
    <source>
        <dbReference type="RefSeq" id="XP_073900894.1"/>
    </source>
</evidence>
<organism evidence="1 2">
    <name type="scientific">Castor canadensis</name>
    <name type="common">American beaver</name>
    <dbReference type="NCBI Taxonomy" id="51338"/>
    <lineage>
        <taxon>Eukaryota</taxon>
        <taxon>Metazoa</taxon>
        <taxon>Chordata</taxon>
        <taxon>Craniata</taxon>
        <taxon>Vertebrata</taxon>
        <taxon>Euteleostomi</taxon>
        <taxon>Mammalia</taxon>
        <taxon>Eutheria</taxon>
        <taxon>Euarchontoglires</taxon>
        <taxon>Glires</taxon>
        <taxon>Rodentia</taxon>
        <taxon>Castorimorpha</taxon>
        <taxon>Castoridae</taxon>
        <taxon>Castor</taxon>
    </lineage>
</organism>
<dbReference type="Proteomes" id="UP001732720">
    <property type="component" value="Chromosome 11"/>
</dbReference>
<protein>
    <submittedName>
        <fullName evidence="2">Small integral membrane protein 42</fullName>
    </submittedName>
</protein>
<proteinExistence type="predicted"/>